<proteinExistence type="predicted"/>
<dbReference type="AlphaFoldDB" id="A0A9Q8SVT7"/>
<reference evidence="2" key="1">
    <citation type="journal article" date="2021" name="Mol. Plant Microbe Interact.">
        <title>Complete Genome Sequence of the Plant-Pathogenic Fungus Colletotrichum lupini.</title>
        <authorList>
            <person name="Baroncelli R."/>
            <person name="Pensec F."/>
            <person name="Da Lio D."/>
            <person name="Boufleur T."/>
            <person name="Vicente I."/>
            <person name="Sarrocco S."/>
            <person name="Picot A."/>
            <person name="Baraldi E."/>
            <person name="Sukno S."/>
            <person name="Thon M."/>
            <person name="Le Floch G."/>
        </authorList>
    </citation>
    <scope>NUCLEOTIDE SEQUENCE</scope>
    <source>
        <strain evidence="2">IMI 504893</strain>
    </source>
</reference>
<dbReference type="KEGG" id="clup:CLUP02_09885"/>
<sequence length="455" mass="49705">MDPEKPPLMTGSSHPCRAIITPPTSEKTSSPEASFSAQKVDRASLTHAKLLPAAQMNRAKADYPARSVQLADPTLPAKLEALACRWQGSPSMHDLLLGRNPEQNFQPGVREISIGFNSARSREAKETFLPTVNWGSDKSLPSSLSRGGETFTDPLPRQSADGGPLSLYEIHHLCQGASPGELSPTNVPERHVHDVDVYFVSESGKTRLPIRGAGVFGEKSNAALARPATPLPRFQGSPLTEFRIKPESSVHLGPRWSSALGRGATFCENVSICKPQDTGCASFTLTEMADFRFPAGSEASPSLRAIVRYAAWSYSPTQRFQRVSLDFAAASELCWLPKLIRKISPFLQPIQDLSCASIRSSSKAASQLGPYSSIFDGPYYHCESDLDTSPSEENLALPGGWSQNLYHGDMIMRPMTSRFRRNGTSHKASALTWHGETDPDVIVKRDFQFSICNIS</sequence>
<gene>
    <name evidence="2" type="ORF">CLUP02_09885</name>
</gene>
<evidence type="ECO:0000313" key="2">
    <source>
        <dbReference type="EMBL" id="UQC84388.1"/>
    </source>
</evidence>
<protein>
    <submittedName>
        <fullName evidence="2">Uncharacterized protein</fullName>
    </submittedName>
</protein>
<organism evidence="2 3">
    <name type="scientific">Colletotrichum lupini</name>
    <dbReference type="NCBI Taxonomy" id="145971"/>
    <lineage>
        <taxon>Eukaryota</taxon>
        <taxon>Fungi</taxon>
        <taxon>Dikarya</taxon>
        <taxon>Ascomycota</taxon>
        <taxon>Pezizomycotina</taxon>
        <taxon>Sordariomycetes</taxon>
        <taxon>Hypocreomycetidae</taxon>
        <taxon>Glomerellales</taxon>
        <taxon>Glomerellaceae</taxon>
        <taxon>Colletotrichum</taxon>
        <taxon>Colletotrichum acutatum species complex</taxon>
    </lineage>
</organism>
<evidence type="ECO:0000256" key="1">
    <source>
        <dbReference type="SAM" id="MobiDB-lite"/>
    </source>
</evidence>
<keyword evidence="3" id="KW-1185">Reference proteome</keyword>
<name>A0A9Q8SVT7_9PEZI</name>
<evidence type="ECO:0000313" key="3">
    <source>
        <dbReference type="Proteomes" id="UP000830671"/>
    </source>
</evidence>
<dbReference type="Proteomes" id="UP000830671">
    <property type="component" value="Chromosome 5"/>
</dbReference>
<feature type="compositionally biased region" description="Polar residues" evidence="1">
    <location>
        <begin position="22"/>
        <end position="37"/>
    </location>
</feature>
<dbReference type="RefSeq" id="XP_049146006.1">
    <property type="nucleotide sequence ID" value="XM_049288862.1"/>
</dbReference>
<dbReference type="GeneID" id="73343872"/>
<feature type="region of interest" description="Disordered" evidence="1">
    <location>
        <begin position="1"/>
        <end position="40"/>
    </location>
</feature>
<dbReference type="EMBL" id="CP019477">
    <property type="protein sequence ID" value="UQC84388.1"/>
    <property type="molecule type" value="Genomic_DNA"/>
</dbReference>
<accession>A0A9Q8SVT7</accession>